<proteinExistence type="predicted"/>
<accession>A0A8F9XL24</accession>
<name>A0A8F9XL24_9BACT</name>
<dbReference type="KEGG" id="ole:K0B96_06570"/>
<dbReference type="RefSeq" id="WP_220165208.1">
    <property type="nucleotide sequence ID" value="NZ_CP080507.1"/>
</dbReference>
<dbReference type="AlphaFoldDB" id="A0A8F9XL24"/>
<dbReference type="InterPro" id="IPR058159">
    <property type="entry name" value="Phage_holin_10"/>
</dbReference>
<keyword evidence="1" id="KW-0472">Membrane</keyword>
<evidence type="ECO:0000313" key="3">
    <source>
        <dbReference type="Proteomes" id="UP000825051"/>
    </source>
</evidence>
<evidence type="ECO:0008006" key="4">
    <source>
        <dbReference type="Google" id="ProtNLM"/>
    </source>
</evidence>
<protein>
    <recommendedName>
        <fullName evidence="4">Holin</fullName>
    </recommendedName>
</protein>
<evidence type="ECO:0000256" key="1">
    <source>
        <dbReference type="SAM" id="Phobius"/>
    </source>
</evidence>
<organism evidence="2 3">
    <name type="scientific">Horticoccus luteus</name>
    <dbReference type="NCBI Taxonomy" id="2862869"/>
    <lineage>
        <taxon>Bacteria</taxon>
        <taxon>Pseudomonadati</taxon>
        <taxon>Verrucomicrobiota</taxon>
        <taxon>Opitutia</taxon>
        <taxon>Opitutales</taxon>
        <taxon>Opitutaceae</taxon>
        <taxon>Horticoccus</taxon>
    </lineage>
</organism>
<gene>
    <name evidence="2" type="ORF">K0B96_06570</name>
</gene>
<sequence>MKDTILSLIRHGLTFGGGFLAAKGLITEPTLATLVPAVVAAIGAIWGASDEYLAAKKAKATPAA</sequence>
<dbReference type="EMBL" id="CP080507">
    <property type="protein sequence ID" value="QYM80273.1"/>
    <property type="molecule type" value="Genomic_DNA"/>
</dbReference>
<keyword evidence="3" id="KW-1185">Reference proteome</keyword>
<reference evidence="2" key="1">
    <citation type="submission" date="2021-08" db="EMBL/GenBank/DDBJ databases">
        <title>Genome of a novel bacterium of the phylum Verrucomicrobia, Oleiharenicola sp. KSB-15.</title>
        <authorList>
            <person name="Chung J.-H."/>
            <person name="Ahn J.-H."/>
            <person name="Yoon Y."/>
            <person name="Kim D.-Y."/>
            <person name="An S.-H."/>
            <person name="Park I."/>
            <person name="Yeon J."/>
        </authorList>
    </citation>
    <scope>NUCLEOTIDE SEQUENCE</scope>
    <source>
        <strain evidence="2">KSB-15</strain>
    </source>
</reference>
<keyword evidence="1" id="KW-0812">Transmembrane</keyword>
<dbReference type="Proteomes" id="UP000825051">
    <property type="component" value="Chromosome"/>
</dbReference>
<evidence type="ECO:0000313" key="2">
    <source>
        <dbReference type="EMBL" id="QYM80273.1"/>
    </source>
</evidence>
<dbReference type="Pfam" id="PF23987">
    <property type="entry name" value="Phage_holin_10"/>
    <property type="match status" value="1"/>
</dbReference>
<keyword evidence="1" id="KW-1133">Transmembrane helix</keyword>
<feature type="transmembrane region" description="Helical" evidence="1">
    <location>
        <begin position="31"/>
        <end position="49"/>
    </location>
</feature>